<dbReference type="Proteomes" id="UP000636479">
    <property type="component" value="Unassembled WGS sequence"/>
</dbReference>
<comment type="caution">
    <text evidence="1">The sequence shown here is derived from an EMBL/GenBank/DDBJ whole genome shotgun (WGS) entry which is preliminary data.</text>
</comment>
<evidence type="ECO:0000313" key="1">
    <source>
        <dbReference type="EMBL" id="KAF7312027.1"/>
    </source>
</evidence>
<dbReference type="EMBL" id="JACAZF010000002">
    <property type="protein sequence ID" value="KAF7312027.1"/>
    <property type="molecule type" value="Genomic_DNA"/>
</dbReference>
<proteinExistence type="predicted"/>
<dbReference type="RefSeq" id="XP_037224135.1">
    <property type="nucleotide sequence ID" value="XM_037359040.1"/>
</dbReference>
<accession>A0A8H6T8Q9</accession>
<sequence length="171" mass="18058">MRRLSLVPVVFSACTRIPLMVNASVVHVQQRTVTPAHGTITSPQPGTPITNAQTGGEVISFGYTDSNWCHDGYSDVSVWLLNYAPNKGNINNTTGRFDDAVHQFGAYSIGNFGLPPKNPPPTTLSMPALTSPAYAPGASVYIAVVETATSCPPGNNIPPQYGTTSVELVIA</sequence>
<name>A0A8H6T8Q9_9AGAR</name>
<dbReference type="OrthoDB" id="2769307at2759"/>
<organism evidence="1 2">
    <name type="scientific">Mycena indigotica</name>
    <dbReference type="NCBI Taxonomy" id="2126181"/>
    <lineage>
        <taxon>Eukaryota</taxon>
        <taxon>Fungi</taxon>
        <taxon>Dikarya</taxon>
        <taxon>Basidiomycota</taxon>
        <taxon>Agaricomycotina</taxon>
        <taxon>Agaricomycetes</taxon>
        <taxon>Agaricomycetidae</taxon>
        <taxon>Agaricales</taxon>
        <taxon>Marasmiineae</taxon>
        <taxon>Mycenaceae</taxon>
        <taxon>Mycena</taxon>
    </lineage>
</organism>
<dbReference type="GeneID" id="59341556"/>
<gene>
    <name evidence="1" type="ORF">MIND_00214700</name>
</gene>
<keyword evidence="2" id="KW-1185">Reference proteome</keyword>
<evidence type="ECO:0000313" key="2">
    <source>
        <dbReference type="Proteomes" id="UP000636479"/>
    </source>
</evidence>
<dbReference type="AlphaFoldDB" id="A0A8H6T8Q9"/>
<protein>
    <submittedName>
        <fullName evidence="1">Uncharacterized protein</fullName>
    </submittedName>
</protein>
<reference evidence="1" key="1">
    <citation type="submission" date="2020-05" db="EMBL/GenBank/DDBJ databases">
        <title>Mycena genomes resolve the evolution of fungal bioluminescence.</title>
        <authorList>
            <person name="Tsai I.J."/>
        </authorList>
    </citation>
    <scope>NUCLEOTIDE SEQUENCE</scope>
    <source>
        <strain evidence="1">171206Taipei</strain>
    </source>
</reference>